<evidence type="ECO:0000313" key="3">
    <source>
        <dbReference type="Proteomes" id="UP000006727"/>
    </source>
</evidence>
<gene>
    <name evidence="1" type="ORF">PHYPA_008227</name>
</gene>
<evidence type="ECO:0000313" key="1">
    <source>
        <dbReference type="EMBL" id="PNR54550.1"/>
    </source>
</evidence>
<dbReference type="InParanoid" id="A0A2K1KL97"/>
<dbReference type="Proteomes" id="UP000006727">
    <property type="component" value="Chromosome 5"/>
</dbReference>
<sequence>MSDLGNITYYLGVGFIQQPEGIFLFQQAYASHILTEFDMQDCTLSTESMAEGLKLSKDESASLVDAKKFQKLIGMLIYLVNTKPEIFFATGVLSKFMQSSRVSHLHAANQILRYVKGALNLGIFYKHSKSPTMLGFTDSD</sequence>
<dbReference type="EnsemblPlants" id="Pp3c5_27270V3.1">
    <property type="protein sequence ID" value="PAC:32953782.CDS.1"/>
    <property type="gene ID" value="Pp3c5_27270"/>
</dbReference>
<reference evidence="2" key="3">
    <citation type="submission" date="2020-12" db="UniProtKB">
        <authorList>
            <consortium name="EnsemblPlants"/>
        </authorList>
    </citation>
    <scope>IDENTIFICATION</scope>
</reference>
<reference evidence="1 3" key="2">
    <citation type="journal article" date="2018" name="Plant J.">
        <title>The Physcomitrella patens chromosome-scale assembly reveals moss genome structure and evolution.</title>
        <authorList>
            <person name="Lang D."/>
            <person name="Ullrich K.K."/>
            <person name="Murat F."/>
            <person name="Fuchs J."/>
            <person name="Jenkins J."/>
            <person name="Haas F.B."/>
            <person name="Piednoel M."/>
            <person name="Gundlach H."/>
            <person name="Van Bel M."/>
            <person name="Meyberg R."/>
            <person name="Vives C."/>
            <person name="Morata J."/>
            <person name="Symeonidi A."/>
            <person name="Hiss M."/>
            <person name="Muchero W."/>
            <person name="Kamisugi Y."/>
            <person name="Saleh O."/>
            <person name="Blanc G."/>
            <person name="Decker E.L."/>
            <person name="van Gessel N."/>
            <person name="Grimwood J."/>
            <person name="Hayes R.D."/>
            <person name="Graham S.W."/>
            <person name="Gunter L.E."/>
            <person name="McDaniel S.F."/>
            <person name="Hoernstein S.N.W."/>
            <person name="Larsson A."/>
            <person name="Li F.W."/>
            <person name="Perroud P.F."/>
            <person name="Phillips J."/>
            <person name="Ranjan P."/>
            <person name="Rokshar D.S."/>
            <person name="Rothfels C.J."/>
            <person name="Schneider L."/>
            <person name="Shu S."/>
            <person name="Stevenson D.W."/>
            <person name="Thummler F."/>
            <person name="Tillich M."/>
            <person name="Villarreal Aguilar J.C."/>
            <person name="Widiez T."/>
            <person name="Wong G.K."/>
            <person name="Wymore A."/>
            <person name="Zhang Y."/>
            <person name="Zimmer A.D."/>
            <person name="Quatrano R.S."/>
            <person name="Mayer K.F.X."/>
            <person name="Goodstein D."/>
            <person name="Casacuberta J.M."/>
            <person name="Vandepoele K."/>
            <person name="Reski R."/>
            <person name="Cuming A.C."/>
            <person name="Tuskan G.A."/>
            <person name="Maumus F."/>
            <person name="Salse J."/>
            <person name="Schmutz J."/>
            <person name="Rensing S.A."/>
        </authorList>
    </citation>
    <scope>NUCLEOTIDE SEQUENCE [LARGE SCALE GENOMIC DNA]</scope>
    <source>
        <strain evidence="2 3">cv. Gransden 2004</strain>
    </source>
</reference>
<accession>A0A2K1KL97</accession>
<dbReference type="STRING" id="3218.A0A2K1KL97"/>
<protein>
    <recommendedName>
        <fullName evidence="4">Reverse transcriptase Ty1/copia-type domain-containing protein</fullName>
    </recommendedName>
</protein>
<proteinExistence type="predicted"/>
<dbReference type="EMBL" id="ABEU02000005">
    <property type="protein sequence ID" value="PNR54550.1"/>
    <property type="molecule type" value="Genomic_DNA"/>
</dbReference>
<name>A0A2K1KL97_PHYPA</name>
<dbReference type="PANTHER" id="PTHR11439">
    <property type="entry name" value="GAG-POL-RELATED RETROTRANSPOSON"/>
    <property type="match status" value="1"/>
</dbReference>
<dbReference type="AlphaFoldDB" id="A0A2K1KL97"/>
<dbReference type="Gramene" id="Pp3c5_27270V3.1">
    <property type="protein sequence ID" value="PAC:32953782.CDS.1"/>
    <property type="gene ID" value="Pp3c5_27270"/>
</dbReference>
<reference evidence="1 3" key="1">
    <citation type="journal article" date="2008" name="Science">
        <title>The Physcomitrella genome reveals evolutionary insights into the conquest of land by plants.</title>
        <authorList>
            <person name="Rensing S."/>
            <person name="Lang D."/>
            <person name="Zimmer A."/>
            <person name="Terry A."/>
            <person name="Salamov A."/>
            <person name="Shapiro H."/>
            <person name="Nishiyama T."/>
            <person name="Perroud P.-F."/>
            <person name="Lindquist E."/>
            <person name="Kamisugi Y."/>
            <person name="Tanahashi T."/>
            <person name="Sakakibara K."/>
            <person name="Fujita T."/>
            <person name="Oishi K."/>
            <person name="Shin-I T."/>
            <person name="Kuroki Y."/>
            <person name="Toyoda A."/>
            <person name="Suzuki Y."/>
            <person name="Hashimoto A."/>
            <person name="Yamaguchi K."/>
            <person name="Sugano A."/>
            <person name="Kohara Y."/>
            <person name="Fujiyama A."/>
            <person name="Anterola A."/>
            <person name="Aoki S."/>
            <person name="Ashton N."/>
            <person name="Barbazuk W.B."/>
            <person name="Barker E."/>
            <person name="Bennetzen J."/>
            <person name="Bezanilla M."/>
            <person name="Blankenship R."/>
            <person name="Cho S.H."/>
            <person name="Dutcher S."/>
            <person name="Estelle M."/>
            <person name="Fawcett J.A."/>
            <person name="Gundlach H."/>
            <person name="Hanada K."/>
            <person name="Heyl A."/>
            <person name="Hicks K.A."/>
            <person name="Hugh J."/>
            <person name="Lohr M."/>
            <person name="Mayer K."/>
            <person name="Melkozernov A."/>
            <person name="Murata T."/>
            <person name="Nelson D."/>
            <person name="Pils B."/>
            <person name="Prigge M."/>
            <person name="Reiss B."/>
            <person name="Renner T."/>
            <person name="Rombauts S."/>
            <person name="Rushton P."/>
            <person name="Sanderfoot A."/>
            <person name="Schween G."/>
            <person name="Shiu S.-H."/>
            <person name="Stueber K."/>
            <person name="Theodoulou F.L."/>
            <person name="Tu H."/>
            <person name="Van de Peer Y."/>
            <person name="Verrier P.J."/>
            <person name="Waters E."/>
            <person name="Wood A."/>
            <person name="Yang L."/>
            <person name="Cove D."/>
            <person name="Cuming A."/>
            <person name="Hasebe M."/>
            <person name="Lucas S."/>
            <person name="Mishler D.B."/>
            <person name="Reski R."/>
            <person name="Grigoriev I."/>
            <person name="Quatrano R.S."/>
            <person name="Boore J.L."/>
        </authorList>
    </citation>
    <scope>NUCLEOTIDE SEQUENCE [LARGE SCALE GENOMIC DNA]</scope>
    <source>
        <strain evidence="2 3">cv. Gransden 2004</strain>
    </source>
</reference>
<organism evidence="1">
    <name type="scientific">Physcomitrium patens</name>
    <name type="common">Spreading-leaved earth moss</name>
    <name type="synonym">Physcomitrella patens</name>
    <dbReference type="NCBI Taxonomy" id="3218"/>
    <lineage>
        <taxon>Eukaryota</taxon>
        <taxon>Viridiplantae</taxon>
        <taxon>Streptophyta</taxon>
        <taxon>Embryophyta</taxon>
        <taxon>Bryophyta</taxon>
        <taxon>Bryophytina</taxon>
        <taxon>Bryopsida</taxon>
        <taxon>Funariidae</taxon>
        <taxon>Funariales</taxon>
        <taxon>Funariaceae</taxon>
        <taxon>Physcomitrium</taxon>
    </lineage>
</organism>
<keyword evidence="3" id="KW-1185">Reference proteome</keyword>
<dbReference type="PANTHER" id="PTHR11439:SF463">
    <property type="entry name" value="REVERSE TRANSCRIPTASE TY1_COPIA-TYPE DOMAIN-CONTAINING PROTEIN"/>
    <property type="match status" value="1"/>
</dbReference>
<evidence type="ECO:0008006" key="4">
    <source>
        <dbReference type="Google" id="ProtNLM"/>
    </source>
</evidence>
<evidence type="ECO:0000313" key="2">
    <source>
        <dbReference type="EnsemblPlants" id="PAC:32953782.CDS.1"/>
    </source>
</evidence>